<evidence type="ECO:0000313" key="9">
    <source>
        <dbReference type="Proteomes" id="UP000234328"/>
    </source>
</evidence>
<keyword evidence="1 5" id="KW-0963">Cytoplasm</keyword>
<evidence type="ECO:0000256" key="5">
    <source>
        <dbReference type="HAMAP-Rule" id="MF_00014"/>
    </source>
</evidence>
<keyword evidence="4 5" id="KW-0143">Chaperone</keyword>
<dbReference type="Gene3D" id="2.30.30.240">
    <property type="entry name" value="PRC-barrel domain"/>
    <property type="match status" value="1"/>
</dbReference>
<comment type="domain">
    <text evidence="5">The PRC barrel domain binds ribosomal protein uS19.</text>
</comment>
<reference evidence="8 9" key="1">
    <citation type="submission" date="2017-10" db="EMBL/GenBank/DDBJ databases">
        <title>Two draft genome sequences of Pusillimonas sp. strains isolated from a nitrate- and radionuclide-contaminated groundwater in Russia.</title>
        <authorList>
            <person name="Grouzdev D.S."/>
            <person name="Tourova T.P."/>
            <person name="Goeva M.A."/>
            <person name="Babich T.L."/>
            <person name="Sokolova D.S."/>
            <person name="Abdullin R."/>
            <person name="Poltaraus A.B."/>
            <person name="Toshchakov S.V."/>
            <person name="Nazina T.N."/>
        </authorList>
    </citation>
    <scope>NUCLEOTIDE SEQUENCE [LARGE SCALE GENOMIC DNA]</scope>
    <source>
        <strain evidence="8 9">JR1/69-2-13</strain>
    </source>
</reference>
<keyword evidence="9" id="KW-1185">Reference proteome</keyword>
<dbReference type="Pfam" id="PF01782">
    <property type="entry name" value="RimM"/>
    <property type="match status" value="1"/>
</dbReference>
<dbReference type="GO" id="GO:0005737">
    <property type="term" value="C:cytoplasm"/>
    <property type="evidence" value="ECO:0007669"/>
    <property type="project" value="UniProtKB-SubCell"/>
</dbReference>
<accession>A0A2N4UIM6</accession>
<dbReference type="NCBIfam" id="TIGR02273">
    <property type="entry name" value="16S_RimM"/>
    <property type="match status" value="1"/>
</dbReference>
<feature type="domain" description="RimM N-terminal" evidence="6">
    <location>
        <begin position="18"/>
        <end position="106"/>
    </location>
</feature>
<dbReference type="InterPro" id="IPR009000">
    <property type="entry name" value="Transl_B-barrel_sf"/>
</dbReference>
<evidence type="ECO:0000256" key="1">
    <source>
        <dbReference type="ARBA" id="ARBA00022490"/>
    </source>
</evidence>
<dbReference type="PANTHER" id="PTHR33692">
    <property type="entry name" value="RIBOSOME MATURATION FACTOR RIMM"/>
    <property type="match status" value="1"/>
</dbReference>
<dbReference type="GO" id="GO:0005840">
    <property type="term" value="C:ribosome"/>
    <property type="evidence" value="ECO:0007669"/>
    <property type="project" value="InterPro"/>
</dbReference>
<dbReference type="RefSeq" id="WP_102068963.1">
    <property type="nucleotide sequence ID" value="NZ_PDNV01000003.1"/>
</dbReference>
<evidence type="ECO:0000256" key="2">
    <source>
        <dbReference type="ARBA" id="ARBA00022517"/>
    </source>
</evidence>
<feature type="domain" description="Ribosome maturation factor RimM PRC barrel" evidence="7">
    <location>
        <begin position="119"/>
        <end position="209"/>
    </location>
</feature>
<dbReference type="Proteomes" id="UP000234328">
    <property type="component" value="Unassembled WGS sequence"/>
</dbReference>
<dbReference type="AlphaFoldDB" id="A0A2N4UIM6"/>
<dbReference type="InterPro" id="IPR002676">
    <property type="entry name" value="RimM_N"/>
</dbReference>
<comment type="caution">
    <text evidence="8">The sequence shown here is derived from an EMBL/GenBank/DDBJ whole genome shotgun (WGS) entry which is preliminary data.</text>
</comment>
<keyword evidence="3 5" id="KW-0698">rRNA processing</keyword>
<dbReference type="InterPro" id="IPR011961">
    <property type="entry name" value="RimM"/>
</dbReference>
<evidence type="ECO:0000259" key="7">
    <source>
        <dbReference type="Pfam" id="PF24986"/>
    </source>
</evidence>
<dbReference type="HAMAP" id="MF_00014">
    <property type="entry name" value="Ribosome_mat_RimM"/>
    <property type="match status" value="1"/>
</dbReference>
<comment type="subcellular location">
    <subcellularLocation>
        <location evidence="5">Cytoplasm</location>
    </subcellularLocation>
</comment>
<evidence type="ECO:0000259" key="6">
    <source>
        <dbReference type="Pfam" id="PF01782"/>
    </source>
</evidence>
<protein>
    <recommendedName>
        <fullName evidence="5">Ribosome maturation factor RimM</fullName>
    </recommendedName>
</protein>
<dbReference type="GO" id="GO:0043022">
    <property type="term" value="F:ribosome binding"/>
    <property type="evidence" value="ECO:0007669"/>
    <property type="project" value="InterPro"/>
</dbReference>
<proteinExistence type="inferred from homology"/>
<dbReference type="Pfam" id="PF24986">
    <property type="entry name" value="PRC_RimM"/>
    <property type="match status" value="1"/>
</dbReference>
<evidence type="ECO:0000256" key="4">
    <source>
        <dbReference type="ARBA" id="ARBA00023186"/>
    </source>
</evidence>
<sequence length="210" mass="22621">MAKADSTHVKAPADLVELGRVVSAYGVRGWVKIQPHSTNAQVLLAAKTWWLKAPVPVGSTGALPSFLSADVLACRPQGSTIVAELSTVADRDHAEAMKGHTVWVPRGDFPSADDDEYYWVDLIGCQLFGELDGQPALIGQVIDVVDNGAHALLRVARARLDANGDLVLMQNDKGSAKGRAIEVLVPFVNAHVHTVDLAKKRLDSNWPVEF</sequence>
<organism evidence="8 9">
    <name type="scientific">Pollutimonas nitritireducens</name>
    <dbReference type="NCBI Taxonomy" id="2045209"/>
    <lineage>
        <taxon>Bacteria</taxon>
        <taxon>Pseudomonadati</taxon>
        <taxon>Pseudomonadota</taxon>
        <taxon>Betaproteobacteria</taxon>
        <taxon>Burkholderiales</taxon>
        <taxon>Alcaligenaceae</taxon>
        <taxon>Pollutimonas</taxon>
    </lineage>
</organism>
<dbReference type="PANTHER" id="PTHR33692:SF1">
    <property type="entry name" value="RIBOSOME MATURATION FACTOR RIMM"/>
    <property type="match status" value="1"/>
</dbReference>
<name>A0A2N4UIM6_9BURK</name>
<evidence type="ECO:0000256" key="3">
    <source>
        <dbReference type="ARBA" id="ARBA00022552"/>
    </source>
</evidence>
<gene>
    <name evidence="5" type="primary">rimM</name>
    <name evidence="8" type="ORF">CR155_05360</name>
</gene>
<dbReference type="OrthoDB" id="9783509at2"/>
<dbReference type="InterPro" id="IPR011033">
    <property type="entry name" value="PRC_barrel-like_sf"/>
</dbReference>
<dbReference type="InterPro" id="IPR036976">
    <property type="entry name" value="RimM_N_sf"/>
</dbReference>
<comment type="similarity">
    <text evidence="5">Belongs to the RimM family.</text>
</comment>
<dbReference type="GO" id="GO:0006364">
    <property type="term" value="P:rRNA processing"/>
    <property type="evidence" value="ECO:0007669"/>
    <property type="project" value="UniProtKB-UniRule"/>
</dbReference>
<dbReference type="EMBL" id="PDNV01000003">
    <property type="protein sequence ID" value="PLC54887.1"/>
    <property type="molecule type" value="Genomic_DNA"/>
</dbReference>
<dbReference type="GO" id="GO:0042274">
    <property type="term" value="P:ribosomal small subunit biogenesis"/>
    <property type="evidence" value="ECO:0007669"/>
    <property type="project" value="UniProtKB-UniRule"/>
</dbReference>
<dbReference type="Gene3D" id="2.40.30.60">
    <property type="entry name" value="RimM"/>
    <property type="match status" value="1"/>
</dbReference>
<dbReference type="SUPFAM" id="SSF50447">
    <property type="entry name" value="Translation proteins"/>
    <property type="match status" value="1"/>
</dbReference>
<dbReference type="SUPFAM" id="SSF50346">
    <property type="entry name" value="PRC-barrel domain"/>
    <property type="match status" value="1"/>
</dbReference>
<dbReference type="InterPro" id="IPR056792">
    <property type="entry name" value="PRC_RimM"/>
</dbReference>
<evidence type="ECO:0000313" key="8">
    <source>
        <dbReference type="EMBL" id="PLC54887.1"/>
    </source>
</evidence>
<comment type="function">
    <text evidence="5">An accessory protein needed during the final step in the assembly of 30S ribosomal subunit, possibly for assembly of the head region. Essential for efficient processing of 16S rRNA. May be needed both before and after RbfA during the maturation of 16S rRNA. It has affinity for free ribosomal 30S subunits but not for 70S ribosomes.</text>
</comment>
<comment type="subunit">
    <text evidence="5">Binds ribosomal protein uS19.</text>
</comment>
<keyword evidence="2 5" id="KW-0690">Ribosome biogenesis</keyword>